<protein>
    <recommendedName>
        <fullName evidence="4">ABC transporter permease</fullName>
    </recommendedName>
</protein>
<evidence type="ECO:0008006" key="4">
    <source>
        <dbReference type="Google" id="ProtNLM"/>
    </source>
</evidence>
<evidence type="ECO:0000256" key="1">
    <source>
        <dbReference type="SAM" id="Phobius"/>
    </source>
</evidence>
<dbReference type="KEGG" id="broo:brsh051_08520"/>
<evidence type="ECO:0000313" key="2">
    <source>
        <dbReference type="EMBL" id="BEH01571.1"/>
    </source>
</evidence>
<keyword evidence="1" id="KW-0472">Membrane</keyword>
<keyword evidence="1" id="KW-1133">Transmembrane helix</keyword>
<proteinExistence type="predicted"/>
<evidence type="ECO:0000313" key="3">
    <source>
        <dbReference type="Proteomes" id="UP001431656"/>
    </source>
</evidence>
<feature type="transmembrane region" description="Helical" evidence="1">
    <location>
        <begin position="236"/>
        <end position="257"/>
    </location>
</feature>
<feature type="transmembrane region" description="Helical" evidence="1">
    <location>
        <begin position="75"/>
        <end position="95"/>
    </location>
</feature>
<dbReference type="RefSeq" id="WP_286267903.1">
    <property type="nucleotide sequence ID" value="NZ_AP028056.1"/>
</dbReference>
<sequence length="265" mass="27144">MNAELLKRGLGAQLRSSLIWGISMVALTASVVALWPSLSRSGSLDSMVAGLPPDLVSALGLTDFGSPAGFLNGNLYAVFLPLLFTVLGTVQMNALTAGDEDAGRLELLLALPVARPVVYLSRYAGVALVLGVLAAATGATVGITAPVFDLDIGAAGIAAVSLSMFWLGLFQASLVLALAGLGLRAPTVSTVAFSVLAAAYAVYALLPLAGSAADLARWSPWHWALGSQPLTQGFDVRGSALLAASCALLTAVGLLTIRRRTIRTA</sequence>
<feature type="transmembrane region" description="Helical" evidence="1">
    <location>
        <begin position="18"/>
        <end position="38"/>
    </location>
</feature>
<gene>
    <name evidence="2" type="ORF">brsh051_08520</name>
</gene>
<feature type="transmembrane region" description="Helical" evidence="1">
    <location>
        <begin position="123"/>
        <end position="148"/>
    </location>
</feature>
<organism evidence="2 3">
    <name type="scientific">Brooklawnia propionicigenes</name>
    <dbReference type="NCBI Taxonomy" id="3041175"/>
    <lineage>
        <taxon>Bacteria</taxon>
        <taxon>Bacillati</taxon>
        <taxon>Actinomycetota</taxon>
        <taxon>Actinomycetes</taxon>
        <taxon>Propionibacteriales</taxon>
        <taxon>Propionibacteriaceae</taxon>
        <taxon>Brooklawnia</taxon>
    </lineage>
</organism>
<accession>A0AAN0MG45</accession>
<feature type="transmembrane region" description="Helical" evidence="1">
    <location>
        <begin position="191"/>
        <end position="216"/>
    </location>
</feature>
<keyword evidence="3" id="KW-1185">Reference proteome</keyword>
<keyword evidence="1" id="KW-0812">Transmembrane</keyword>
<dbReference type="AlphaFoldDB" id="A0AAN0MG45"/>
<reference evidence="2" key="1">
    <citation type="journal article" date="2024" name="Int. J. Syst. Evol. Microbiol.">
        <title>Brooklawnia propionicigenes sp. nov., a facultatively anaerobic, propionate-producing bacterium isolated from a methanogenic reactor treating waste from cattle farms.</title>
        <authorList>
            <person name="Akita Y."/>
            <person name="Ueki A."/>
            <person name="Tonouchi A."/>
            <person name="Sugawara Y."/>
            <person name="Honma S."/>
            <person name="Kaku N."/>
            <person name="Ueki K."/>
        </authorList>
    </citation>
    <scope>NUCLEOTIDE SEQUENCE</scope>
    <source>
        <strain evidence="2">SH051</strain>
    </source>
</reference>
<dbReference type="EMBL" id="AP028056">
    <property type="protein sequence ID" value="BEH01571.1"/>
    <property type="molecule type" value="Genomic_DNA"/>
</dbReference>
<feature type="transmembrane region" description="Helical" evidence="1">
    <location>
        <begin position="154"/>
        <end position="179"/>
    </location>
</feature>
<dbReference type="Proteomes" id="UP001431656">
    <property type="component" value="Chromosome"/>
</dbReference>
<name>A0AAN0MG45_9ACTN</name>